<dbReference type="EMBL" id="CDMY01000454">
    <property type="protein sequence ID" value="CEM14141.1"/>
    <property type="molecule type" value="Genomic_DNA"/>
</dbReference>
<dbReference type="AlphaFoldDB" id="A0A0G4FKM2"/>
<organism evidence="1 2">
    <name type="scientific">Vitrella brassicaformis (strain CCMP3155)</name>
    <dbReference type="NCBI Taxonomy" id="1169540"/>
    <lineage>
        <taxon>Eukaryota</taxon>
        <taxon>Sar</taxon>
        <taxon>Alveolata</taxon>
        <taxon>Colpodellida</taxon>
        <taxon>Vitrellaceae</taxon>
        <taxon>Vitrella</taxon>
    </lineage>
</organism>
<evidence type="ECO:0000313" key="2">
    <source>
        <dbReference type="Proteomes" id="UP000041254"/>
    </source>
</evidence>
<dbReference type="Proteomes" id="UP000041254">
    <property type="component" value="Unassembled WGS sequence"/>
</dbReference>
<dbReference type="InParanoid" id="A0A0G4FKM2"/>
<gene>
    <name evidence="1" type="ORF">Vbra_15654</name>
</gene>
<reference evidence="1 2" key="1">
    <citation type="submission" date="2014-11" db="EMBL/GenBank/DDBJ databases">
        <authorList>
            <person name="Zhu J."/>
            <person name="Qi W."/>
            <person name="Song R."/>
        </authorList>
    </citation>
    <scope>NUCLEOTIDE SEQUENCE [LARGE SCALE GENOMIC DNA]</scope>
</reference>
<proteinExistence type="predicted"/>
<accession>A0A0G4FKM2</accession>
<protein>
    <submittedName>
        <fullName evidence="1">Uncharacterized protein</fullName>
    </submittedName>
</protein>
<dbReference type="VEuPathDB" id="CryptoDB:Vbra_15654"/>
<keyword evidence="2" id="KW-1185">Reference proteome</keyword>
<dbReference type="PhylomeDB" id="A0A0G4FKM2"/>
<evidence type="ECO:0000313" key="1">
    <source>
        <dbReference type="EMBL" id="CEM14141.1"/>
    </source>
</evidence>
<name>A0A0G4FKM2_VITBC</name>
<sequence length="479" mass="54386">MRWFLWRWRRWRHSYKKVDPEADDTEELSSVVISILPEDDAQRGGDLTRSVVAVPLPADVYSAAVLPFLSLVEAVKVRPTSRTLSKAVDEAFLMRHIDRCLAQQRLSGLVDVERDPGDTQPAAPSLSRFGYLCRCAHIIDRAAGWRQMATVVRLATACGAVTTGRLPLVISAEWLVAHYLPDTAIFNRLPASVAAFNTIGHLLELDRGSTSSTTTTMAVRRSIPRTEVMLMTGMLDGLEGRWYLVLCPLYWTYLLTKLVLDIFKYVGLFTKDPFWSTLGRSVRLLFMGGKIFREVKLLEMCSWHPYRQDFRHRDPPIRCDLLLHRSFASFIANQLLDSAAVQQRRTRLWGVDVGIFGIADVRWRALHSKDMADGADMFVFDSWKDHGYLWVLQPEYVGPISHRRIVFLLQGPCQEDAYPHLAWISLVTYGFIEIDTTEVAVAVADGWTLDERFPATMGRLRPFLRELGIEDDTVGPLSA</sequence>